<protein>
    <submittedName>
        <fullName evidence="1">Uncharacterized protein</fullName>
    </submittedName>
</protein>
<dbReference type="Proteomes" id="UP001145114">
    <property type="component" value="Unassembled WGS sequence"/>
</dbReference>
<proteinExistence type="predicted"/>
<feature type="non-terminal residue" evidence="1">
    <location>
        <position position="132"/>
    </location>
</feature>
<organism evidence="1 2">
    <name type="scientific">Spiromyces aspiralis</name>
    <dbReference type="NCBI Taxonomy" id="68401"/>
    <lineage>
        <taxon>Eukaryota</taxon>
        <taxon>Fungi</taxon>
        <taxon>Fungi incertae sedis</taxon>
        <taxon>Zoopagomycota</taxon>
        <taxon>Kickxellomycotina</taxon>
        <taxon>Kickxellomycetes</taxon>
        <taxon>Kickxellales</taxon>
        <taxon>Kickxellaceae</taxon>
        <taxon>Spiromyces</taxon>
    </lineage>
</organism>
<comment type="caution">
    <text evidence="1">The sequence shown here is derived from an EMBL/GenBank/DDBJ whole genome shotgun (WGS) entry which is preliminary data.</text>
</comment>
<reference evidence="1" key="1">
    <citation type="submission" date="2022-06" db="EMBL/GenBank/DDBJ databases">
        <title>Phylogenomic reconstructions and comparative analyses of Kickxellomycotina fungi.</title>
        <authorList>
            <person name="Reynolds N.K."/>
            <person name="Stajich J.E."/>
            <person name="Barry K."/>
            <person name="Grigoriev I.V."/>
            <person name="Crous P."/>
            <person name="Smith M.E."/>
        </authorList>
    </citation>
    <scope>NUCLEOTIDE SEQUENCE</scope>
    <source>
        <strain evidence="1">RSA 2271</strain>
    </source>
</reference>
<evidence type="ECO:0000313" key="2">
    <source>
        <dbReference type="Proteomes" id="UP001145114"/>
    </source>
</evidence>
<dbReference type="EMBL" id="JAMZIH010001674">
    <property type="protein sequence ID" value="KAJ1677986.1"/>
    <property type="molecule type" value="Genomic_DNA"/>
</dbReference>
<sequence length="132" mass="14060">MQVSVSDLYSSMSHNRGQPTLPRIDVRSHQHTAGGTVSMGPSSSSPMSNLYMANDVRQQRERDFALIIGHQRRPTTSGARGSSSNSSGASSGRYDEPQQPPATTNGSHHDAPQVLVNPAQYSHAGPLPPRAG</sequence>
<name>A0ACC1HQN3_9FUNG</name>
<accession>A0ACC1HQN3</accession>
<keyword evidence="2" id="KW-1185">Reference proteome</keyword>
<gene>
    <name evidence="1" type="ORF">EV182_005020</name>
</gene>
<evidence type="ECO:0000313" key="1">
    <source>
        <dbReference type="EMBL" id="KAJ1677986.1"/>
    </source>
</evidence>